<dbReference type="NCBIfam" id="NF042414">
    <property type="entry name" value="CLC_0170_fam"/>
    <property type="match status" value="1"/>
</dbReference>
<feature type="transmembrane region" description="Helical" evidence="1">
    <location>
        <begin position="6"/>
        <end position="27"/>
    </location>
</feature>
<dbReference type="InterPro" id="IPR049971">
    <property type="entry name" value="CLC_0170-like"/>
</dbReference>
<keyword evidence="3" id="KW-1185">Reference proteome</keyword>
<feature type="transmembrane region" description="Helical" evidence="1">
    <location>
        <begin position="39"/>
        <end position="60"/>
    </location>
</feature>
<organism evidence="2 3">
    <name type="scientific">Paenibacillus aceris</name>
    <dbReference type="NCBI Taxonomy" id="869555"/>
    <lineage>
        <taxon>Bacteria</taxon>
        <taxon>Bacillati</taxon>
        <taxon>Bacillota</taxon>
        <taxon>Bacilli</taxon>
        <taxon>Bacillales</taxon>
        <taxon>Paenibacillaceae</taxon>
        <taxon>Paenibacillus</taxon>
    </lineage>
</organism>
<reference evidence="2 3" key="1">
    <citation type="submission" date="2021-03" db="EMBL/GenBank/DDBJ databases">
        <title>Genomic Encyclopedia of Type Strains, Phase IV (KMG-IV): sequencing the most valuable type-strain genomes for metagenomic binning, comparative biology and taxonomic classification.</title>
        <authorList>
            <person name="Goeker M."/>
        </authorList>
    </citation>
    <scope>NUCLEOTIDE SEQUENCE [LARGE SCALE GENOMIC DNA]</scope>
    <source>
        <strain evidence="2 3">DSM 24950</strain>
    </source>
</reference>
<dbReference type="EMBL" id="JAGGKV010000009">
    <property type="protein sequence ID" value="MBP1964433.1"/>
    <property type="molecule type" value="Genomic_DNA"/>
</dbReference>
<sequence>MITFNNYTVLLLLISGLLVLVFDVKNYAKASMQKEKKGALIAGWLNLSLGVLSYFGYLVYEKWFWK</sequence>
<proteinExistence type="predicted"/>
<keyword evidence="1" id="KW-0812">Transmembrane</keyword>
<evidence type="ECO:0000313" key="2">
    <source>
        <dbReference type="EMBL" id="MBP1964433.1"/>
    </source>
</evidence>
<accession>A0ABS4I0V7</accession>
<dbReference type="Proteomes" id="UP001519344">
    <property type="component" value="Unassembled WGS sequence"/>
</dbReference>
<protein>
    <submittedName>
        <fullName evidence="2">Uncharacterized protein</fullName>
    </submittedName>
</protein>
<gene>
    <name evidence="2" type="ORF">J2Z65_003656</name>
</gene>
<evidence type="ECO:0000313" key="3">
    <source>
        <dbReference type="Proteomes" id="UP001519344"/>
    </source>
</evidence>
<evidence type="ECO:0000256" key="1">
    <source>
        <dbReference type="SAM" id="Phobius"/>
    </source>
</evidence>
<dbReference type="RefSeq" id="WP_167057901.1">
    <property type="nucleotide sequence ID" value="NZ_JAAOZR010000017.1"/>
</dbReference>
<name>A0ABS4I0V7_9BACL</name>
<keyword evidence="1" id="KW-1133">Transmembrane helix</keyword>
<comment type="caution">
    <text evidence="2">The sequence shown here is derived from an EMBL/GenBank/DDBJ whole genome shotgun (WGS) entry which is preliminary data.</text>
</comment>
<keyword evidence="1" id="KW-0472">Membrane</keyword>